<dbReference type="GO" id="GO:0016787">
    <property type="term" value="F:hydrolase activity"/>
    <property type="evidence" value="ECO:0007669"/>
    <property type="project" value="InterPro"/>
</dbReference>
<dbReference type="InterPro" id="IPR044999">
    <property type="entry name" value="CbbY-like"/>
</dbReference>
<dbReference type="InterPro" id="IPR036412">
    <property type="entry name" value="HAD-like_sf"/>
</dbReference>
<proteinExistence type="predicted"/>
<dbReference type="Proteomes" id="UP000604046">
    <property type="component" value="Unassembled WGS sequence"/>
</dbReference>
<dbReference type="InterPro" id="IPR023198">
    <property type="entry name" value="PGP-like_dom2"/>
</dbReference>
<dbReference type="OrthoDB" id="431144at2759"/>
<evidence type="ECO:0000313" key="2">
    <source>
        <dbReference type="EMBL" id="CAE7479860.1"/>
    </source>
</evidence>
<organism evidence="2 3">
    <name type="scientific">Symbiodinium natans</name>
    <dbReference type="NCBI Taxonomy" id="878477"/>
    <lineage>
        <taxon>Eukaryota</taxon>
        <taxon>Sar</taxon>
        <taxon>Alveolata</taxon>
        <taxon>Dinophyceae</taxon>
        <taxon>Suessiales</taxon>
        <taxon>Symbiodiniaceae</taxon>
        <taxon>Symbiodinium</taxon>
    </lineage>
</organism>
<dbReference type="Pfam" id="PF00702">
    <property type="entry name" value="Hydrolase"/>
    <property type="match status" value="1"/>
</dbReference>
<dbReference type="SUPFAM" id="SSF56784">
    <property type="entry name" value="HAD-like"/>
    <property type="match status" value="1"/>
</dbReference>
<dbReference type="AlphaFoldDB" id="A0A812SI76"/>
<dbReference type="Gene3D" id="1.10.150.240">
    <property type="entry name" value="Putative phosphatase, domain 2"/>
    <property type="match status" value="1"/>
</dbReference>
<evidence type="ECO:0000313" key="3">
    <source>
        <dbReference type="Proteomes" id="UP000604046"/>
    </source>
</evidence>
<dbReference type="NCBIfam" id="TIGR01509">
    <property type="entry name" value="HAD-SF-IA-v3"/>
    <property type="match status" value="1"/>
</dbReference>
<protein>
    <submittedName>
        <fullName evidence="2">Uncharacterized protein</fullName>
    </submittedName>
</protein>
<keyword evidence="1" id="KW-0175">Coiled coil</keyword>
<feature type="coiled-coil region" evidence="1">
    <location>
        <begin position="86"/>
        <end position="120"/>
    </location>
</feature>
<dbReference type="Gene3D" id="3.40.50.1000">
    <property type="entry name" value="HAD superfamily/HAD-like"/>
    <property type="match status" value="1"/>
</dbReference>
<dbReference type="InterPro" id="IPR006439">
    <property type="entry name" value="HAD-SF_hydro_IA"/>
</dbReference>
<dbReference type="PANTHER" id="PTHR42896">
    <property type="entry name" value="XYLULOSE-1,5-BISPHOSPHATE (XUBP) PHOSPHATASE"/>
    <property type="match status" value="1"/>
</dbReference>
<reference evidence="2" key="1">
    <citation type="submission" date="2021-02" db="EMBL/GenBank/DDBJ databases">
        <authorList>
            <person name="Dougan E. K."/>
            <person name="Rhodes N."/>
            <person name="Thang M."/>
            <person name="Chan C."/>
        </authorList>
    </citation>
    <scope>NUCLEOTIDE SEQUENCE</scope>
</reference>
<keyword evidence="3" id="KW-1185">Reference proteome</keyword>
<accession>A0A812SI76</accession>
<dbReference type="SFLD" id="SFLDG01129">
    <property type="entry name" value="C1.5:_HAD__Beta-PGM__Phosphata"/>
    <property type="match status" value="1"/>
</dbReference>
<dbReference type="InterPro" id="IPR023214">
    <property type="entry name" value="HAD_sf"/>
</dbReference>
<sequence>MAQQDFRKLSASDDEAEQRELLKQSLILQKQKERPKCSESKIRSVGLKVAEESDELQEAPRTLRYQMQSRPRVTNIPSAFCKELDVKRNEREVAAADNEVRRLKADLEAAKNELEPLEEHSGQFTSCIFTSTFMIRGLGACDFSSAIAFPVPRYYAQVKQRCEKKVTREDILQRRKREIEGRGESTCFGISAKSRKLPMSAKTAGADSLQALLLDCDGVIADSEYLHREAYNEVFAEFEVDAVWSKEYYDVLQNKIGGGKPKMRYHFGEVGWPTSVKGPPPEDEMSREALIDALQDRKTDIYRGYVTSGKASARPGILALIEEGLQRRNLRMAICSAGTKEAAQQVLSAVVGEDLLEQFDLILLGDDVSRKKPDPLIYKLASERLGVPAERCAVVEDSKIGLEAALAAGMRCFITYTDSTQGQDFSGATEVLPDATQLQLSKIFPS</sequence>
<comment type="caution">
    <text evidence="2">The sequence shown here is derived from an EMBL/GenBank/DDBJ whole genome shotgun (WGS) entry which is preliminary data.</text>
</comment>
<dbReference type="PANTHER" id="PTHR42896:SF4">
    <property type="entry name" value="OS08G0485900 PROTEIN"/>
    <property type="match status" value="1"/>
</dbReference>
<evidence type="ECO:0000256" key="1">
    <source>
        <dbReference type="SAM" id="Coils"/>
    </source>
</evidence>
<dbReference type="EMBL" id="CAJNDS010002448">
    <property type="protein sequence ID" value="CAE7479860.1"/>
    <property type="molecule type" value="Genomic_DNA"/>
</dbReference>
<name>A0A812SI76_9DINO</name>
<dbReference type="PRINTS" id="PR00413">
    <property type="entry name" value="HADHALOGNASE"/>
</dbReference>
<gene>
    <name evidence="2" type="ORF">SNAT2548_LOCUS26945</name>
</gene>
<dbReference type="SFLD" id="SFLDS00003">
    <property type="entry name" value="Haloacid_Dehalogenase"/>
    <property type="match status" value="1"/>
</dbReference>